<proteinExistence type="predicted"/>
<dbReference type="AlphaFoldDB" id="A0A9N9N4Q0"/>
<evidence type="ECO:0000313" key="2">
    <source>
        <dbReference type="Proteomes" id="UP000789375"/>
    </source>
</evidence>
<organism evidence="1 2">
    <name type="scientific">Funneliformis mosseae</name>
    <name type="common">Endomycorrhizal fungus</name>
    <name type="synonym">Glomus mosseae</name>
    <dbReference type="NCBI Taxonomy" id="27381"/>
    <lineage>
        <taxon>Eukaryota</taxon>
        <taxon>Fungi</taxon>
        <taxon>Fungi incertae sedis</taxon>
        <taxon>Mucoromycota</taxon>
        <taxon>Glomeromycotina</taxon>
        <taxon>Glomeromycetes</taxon>
        <taxon>Glomerales</taxon>
        <taxon>Glomeraceae</taxon>
        <taxon>Funneliformis</taxon>
    </lineage>
</organism>
<accession>A0A9N9N4Q0</accession>
<gene>
    <name evidence="1" type="ORF">FMOSSE_LOCUS13798</name>
</gene>
<protein>
    <submittedName>
        <fullName evidence="1">14917_t:CDS:1</fullName>
    </submittedName>
</protein>
<sequence>MDAGSSNRSCGSAKGYVRRIKSNSSFSDKGGAMFSYYELH</sequence>
<dbReference type="Proteomes" id="UP000789375">
    <property type="component" value="Unassembled WGS sequence"/>
</dbReference>
<evidence type="ECO:0000313" key="1">
    <source>
        <dbReference type="EMBL" id="CAG8700531.1"/>
    </source>
</evidence>
<reference evidence="1" key="1">
    <citation type="submission" date="2021-06" db="EMBL/GenBank/DDBJ databases">
        <authorList>
            <person name="Kallberg Y."/>
            <person name="Tangrot J."/>
            <person name="Rosling A."/>
        </authorList>
    </citation>
    <scope>NUCLEOTIDE SEQUENCE</scope>
    <source>
        <strain evidence="1">87-6 pot B 2015</strain>
    </source>
</reference>
<keyword evidence="2" id="KW-1185">Reference proteome</keyword>
<dbReference type="EMBL" id="CAJVPP010008887">
    <property type="protein sequence ID" value="CAG8700531.1"/>
    <property type="molecule type" value="Genomic_DNA"/>
</dbReference>
<name>A0A9N9N4Q0_FUNMO</name>
<comment type="caution">
    <text evidence="1">The sequence shown here is derived from an EMBL/GenBank/DDBJ whole genome shotgun (WGS) entry which is preliminary data.</text>
</comment>